<reference evidence="2" key="1">
    <citation type="submission" date="2020-12" db="EMBL/GenBank/DDBJ databases">
        <authorList>
            <person name="Hu Z."/>
        </authorList>
    </citation>
    <scope>NUCLEOTIDE SEQUENCE</scope>
</reference>
<accession>A0A7T7CL71</accession>
<sequence length="117" mass="12946">MKPKVILVTGGRKFNDRAHVERKLEECLPFFDDEFVIVQGDATGVDWHAKNWAITNGHPVISMNAAWDFYGNNAGNIRNGWMLKFTQPDLLLAFPGGTGTADMCKQAKKAGVTVYAC</sequence>
<feature type="domain" description="YspA cpYpsA-related SLOG" evidence="1">
    <location>
        <begin position="5"/>
        <end position="68"/>
    </location>
</feature>
<name>A0A7T7CL71_9CAUD</name>
<evidence type="ECO:0000259" key="1">
    <source>
        <dbReference type="Pfam" id="PF10686"/>
    </source>
</evidence>
<dbReference type="InterPro" id="IPR019627">
    <property type="entry name" value="YAcAr"/>
</dbReference>
<dbReference type="Pfam" id="PF10686">
    <property type="entry name" value="YAcAr"/>
    <property type="match status" value="1"/>
</dbReference>
<proteinExistence type="predicted"/>
<organism evidence="2">
    <name type="scientific">Vibrio phage PH669</name>
    <dbReference type="NCBI Taxonomy" id="2800823"/>
    <lineage>
        <taxon>Viruses</taxon>
        <taxon>Duplodnaviria</taxon>
        <taxon>Heunggongvirae</taxon>
        <taxon>Uroviricota</taxon>
        <taxon>Caudoviricetes</taxon>
        <taxon>Queuovirinae</taxon>
    </lineage>
</organism>
<dbReference type="EMBL" id="MW423738">
    <property type="protein sequence ID" value="QQK88555.1"/>
    <property type="molecule type" value="Genomic_DNA"/>
</dbReference>
<dbReference type="SUPFAM" id="SSF102405">
    <property type="entry name" value="MCP/YpsA-like"/>
    <property type="match status" value="1"/>
</dbReference>
<protein>
    <recommendedName>
        <fullName evidence="1">YspA cpYpsA-related SLOG domain-containing protein</fullName>
    </recommendedName>
</protein>
<evidence type="ECO:0000313" key="2">
    <source>
        <dbReference type="EMBL" id="QQK88555.1"/>
    </source>
</evidence>